<reference evidence="8" key="1">
    <citation type="submission" date="2013-12" db="EMBL/GenBank/DDBJ databases">
        <title>The Genome Sequence of Aphanomyces invadans NJM9701.</title>
        <authorList>
            <consortium name="The Broad Institute Genomics Platform"/>
            <person name="Russ C."/>
            <person name="Tyler B."/>
            <person name="van West P."/>
            <person name="Dieguez-Uribeondo J."/>
            <person name="Young S.K."/>
            <person name="Zeng Q."/>
            <person name="Gargeya S."/>
            <person name="Fitzgerald M."/>
            <person name="Abouelleil A."/>
            <person name="Alvarado L."/>
            <person name="Chapman S.B."/>
            <person name="Gainer-Dewar J."/>
            <person name="Goldberg J."/>
            <person name="Griggs A."/>
            <person name="Gujja S."/>
            <person name="Hansen M."/>
            <person name="Howarth C."/>
            <person name="Imamovic A."/>
            <person name="Ireland A."/>
            <person name="Larimer J."/>
            <person name="McCowan C."/>
            <person name="Murphy C."/>
            <person name="Pearson M."/>
            <person name="Poon T.W."/>
            <person name="Priest M."/>
            <person name="Roberts A."/>
            <person name="Saif S."/>
            <person name="Shea T."/>
            <person name="Sykes S."/>
            <person name="Wortman J."/>
            <person name="Nusbaum C."/>
            <person name="Birren B."/>
        </authorList>
    </citation>
    <scope>NUCLEOTIDE SEQUENCE [LARGE SCALE GENOMIC DNA]</scope>
    <source>
        <strain evidence="8">NJM9701</strain>
    </source>
</reference>
<dbReference type="InterPro" id="IPR013595">
    <property type="entry name" value="Pept_S33_TAP-like_C"/>
</dbReference>
<gene>
    <name evidence="8" type="ORF">H310_14111</name>
</gene>
<evidence type="ECO:0000259" key="6">
    <source>
        <dbReference type="Pfam" id="PF00561"/>
    </source>
</evidence>
<keyword evidence="4" id="KW-0812">Transmembrane</keyword>
<feature type="region of interest" description="Disordered" evidence="3">
    <location>
        <begin position="603"/>
        <end position="622"/>
    </location>
</feature>
<evidence type="ECO:0008006" key="9">
    <source>
        <dbReference type="Google" id="ProtNLM"/>
    </source>
</evidence>
<evidence type="ECO:0000256" key="4">
    <source>
        <dbReference type="SAM" id="Phobius"/>
    </source>
</evidence>
<feature type="domain" description="AB hydrolase-1" evidence="6">
    <location>
        <begin position="152"/>
        <end position="293"/>
    </location>
</feature>
<feature type="chain" id="PRO_5001534661" description="AB hydrolase-1 domain-containing protein" evidence="5">
    <location>
        <begin position="21"/>
        <end position="668"/>
    </location>
</feature>
<dbReference type="SUPFAM" id="SSF53474">
    <property type="entry name" value="alpha/beta-Hydrolases"/>
    <property type="match status" value="1"/>
</dbReference>
<dbReference type="GeneID" id="20091161"/>
<accession>A0A024TD21</accession>
<feature type="domain" description="Peptidase S33 tripeptidyl aminopeptidase-like C-terminal" evidence="7">
    <location>
        <begin position="492"/>
        <end position="572"/>
    </location>
</feature>
<evidence type="ECO:0000256" key="3">
    <source>
        <dbReference type="SAM" id="MobiDB-lite"/>
    </source>
</evidence>
<keyword evidence="2" id="KW-0378">Hydrolase</keyword>
<dbReference type="Gene3D" id="3.40.50.1820">
    <property type="entry name" value="alpha/beta hydrolase"/>
    <property type="match status" value="1"/>
</dbReference>
<evidence type="ECO:0000256" key="2">
    <source>
        <dbReference type="ARBA" id="ARBA00022801"/>
    </source>
</evidence>
<evidence type="ECO:0000256" key="5">
    <source>
        <dbReference type="SAM" id="SignalP"/>
    </source>
</evidence>
<keyword evidence="4" id="KW-1133">Transmembrane helix</keyword>
<keyword evidence="4" id="KW-0472">Membrane</keyword>
<proteinExistence type="inferred from homology"/>
<dbReference type="InterPro" id="IPR029058">
    <property type="entry name" value="AB_hydrolase_fold"/>
</dbReference>
<dbReference type="EMBL" id="KI914012">
    <property type="protein sequence ID" value="ETV91257.1"/>
    <property type="molecule type" value="Genomic_DNA"/>
</dbReference>
<feature type="transmembrane region" description="Helical" evidence="4">
    <location>
        <begin position="627"/>
        <end position="649"/>
    </location>
</feature>
<dbReference type="PANTHER" id="PTHR43248:SF3">
    <property type="entry name" value="AB HYDROLASE-1 DOMAIN-CONTAINING PROTEIN"/>
    <property type="match status" value="1"/>
</dbReference>
<dbReference type="RefSeq" id="XP_008880094.1">
    <property type="nucleotide sequence ID" value="XM_008881872.1"/>
</dbReference>
<dbReference type="PANTHER" id="PTHR43248">
    <property type="entry name" value="2-SUCCINYL-6-HYDROXY-2,4-CYCLOHEXADIENE-1-CARBOXYLATE SYNTHASE"/>
    <property type="match status" value="1"/>
</dbReference>
<dbReference type="Pfam" id="PF08386">
    <property type="entry name" value="Abhydrolase_4"/>
    <property type="match status" value="1"/>
</dbReference>
<dbReference type="InterPro" id="IPR051601">
    <property type="entry name" value="Serine_prot/Carboxylest_S33"/>
</dbReference>
<dbReference type="OrthoDB" id="425534at2759"/>
<evidence type="ECO:0000256" key="1">
    <source>
        <dbReference type="ARBA" id="ARBA00010088"/>
    </source>
</evidence>
<comment type="similarity">
    <text evidence="1">Belongs to the peptidase S33 family.</text>
</comment>
<dbReference type="AlphaFoldDB" id="A0A024TD21"/>
<dbReference type="Pfam" id="PF00561">
    <property type="entry name" value="Abhydrolase_1"/>
    <property type="match status" value="1"/>
</dbReference>
<sequence>MRWVAALIVIAASAPLPLDGWYNCAYYTFSQRRRLADANAAAHPRGFHSMRGSPWASSYHVTKHAAIGSTQRSATASAASTSTPSAQCATFAVPLCHPGVCTSSKTIDVFVKRIPAAGSATSVWLVQGGPGASSVAMEGFMLDWFIRMNGKVSVYTIDHRGTGRSEWLGCDATQAETAGSDGGAPVTVSELPDCLRSMQRRYDYQPAAFSITSAANDVAAVISSLGETSAYVYGVSYGTAVVSRVMHFSPSVVRGFILDGVQSEAFPTWIDAPTFTNWDRDFSDVADRFLDLCHDDAFCRSKFSTLRGTLQVLYADLDSGKHNCTAFVKSLGNDDIAPSNILRALFGSFFPDMAMRLLVPVFIYRLRRCTANDMDVMTFALIRVYGDSEGGGGGDPPDVDAPDSSMLYKTIVFSELWQRPSPGLMDLYQVFANSTMSSGIYSQVLEYCLFAGVVAAEQSCVDLGTMLPTTASATNFTYTPDTYFNVTATIPPHTSVLVLSGKLDPQTPHKYAEDQFQRMAGTAKRMFAFEYAAHGTIATTPVITPNHPTCAVSLILSYVQNQGDLDAIDTSCVARVQPLVFEWTSTAAKDAFNVTDAYDGIVGEDAPRPKPTTAAPTERPDNTQTSYLTGVVVACALLGVLSITLVVLLRMLHQLARRDTVSNIAVQA</sequence>
<dbReference type="GO" id="GO:0016787">
    <property type="term" value="F:hydrolase activity"/>
    <property type="evidence" value="ECO:0007669"/>
    <property type="project" value="UniProtKB-KW"/>
</dbReference>
<protein>
    <recommendedName>
        <fullName evidence="9">AB hydrolase-1 domain-containing protein</fullName>
    </recommendedName>
</protein>
<name>A0A024TD21_9STRA</name>
<dbReference type="InterPro" id="IPR000073">
    <property type="entry name" value="AB_hydrolase_1"/>
</dbReference>
<evidence type="ECO:0000313" key="8">
    <source>
        <dbReference type="EMBL" id="ETV91257.1"/>
    </source>
</evidence>
<dbReference type="VEuPathDB" id="FungiDB:H310_14111"/>
<dbReference type="STRING" id="157072.A0A024TD21"/>
<feature type="signal peptide" evidence="5">
    <location>
        <begin position="1"/>
        <end position="20"/>
    </location>
</feature>
<keyword evidence="5" id="KW-0732">Signal</keyword>
<evidence type="ECO:0000259" key="7">
    <source>
        <dbReference type="Pfam" id="PF08386"/>
    </source>
</evidence>
<organism evidence="8">
    <name type="scientific">Aphanomyces invadans</name>
    <dbReference type="NCBI Taxonomy" id="157072"/>
    <lineage>
        <taxon>Eukaryota</taxon>
        <taxon>Sar</taxon>
        <taxon>Stramenopiles</taxon>
        <taxon>Oomycota</taxon>
        <taxon>Saprolegniomycetes</taxon>
        <taxon>Saprolegniales</taxon>
        <taxon>Verrucalvaceae</taxon>
        <taxon>Aphanomyces</taxon>
    </lineage>
</organism>